<feature type="compositionally biased region" description="Basic and acidic residues" evidence="1">
    <location>
        <begin position="659"/>
        <end position="668"/>
    </location>
</feature>
<dbReference type="Pfam" id="PF13086">
    <property type="entry name" value="AAA_11"/>
    <property type="match status" value="1"/>
</dbReference>
<feature type="compositionally biased region" description="Polar residues" evidence="1">
    <location>
        <begin position="740"/>
        <end position="750"/>
    </location>
</feature>
<feature type="compositionally biased region" description="Basic and acidic residues" evidence="1">
    <location>
        <begin position="953"/>
        <end position="962"/>
    </location>
</feature>
<keyword evidence="7" id="KW-1185">Reference proteome</keyword>
<dbReference type="Gene3D" id="3.40.50.300">
    <property type="entry name" value="P-loop containing nucleotide triphosphate hydrolases"/>
    <property type="match status" value="2"/>
</dbReference>
<feature type="compositionally biased region" description="Basic and acidic residues" evidence="1">
    <location>
        <begin position="833"/>
        <end position="846"/>
    </location>
</feature>
<feature type="compositionally biased region" description="Polar residues" evidence="1">
    <location>
        <begin position="767"/>
        <end position="787"/>
    </location>
</feature>
<feature type="domain" description="FHA" evidence="2">
    <location>
        <begin position="38"/>
        <end position="90"/>
    </location>
</feature>
<feature type="compositionally biased region" description="Basic and acidic residues" evidence="1">
    <location>
        <begin position="986"/>
        <end position="1000"/>
    </location>
</feature>
<dbReference type="EMBL" id="BGPR01035132">
    <property type="protein sequence ID" value="GBO09813.1"/>
    <property type="molecule type" value="Genomic_DNA"/>
</dbReference>
<dbReference type="Proteomes" id="UP000499080">
    <property type="component" value="Unassembled WGS sequence"/>
</dbReference>
<feature type="region of interest" description="Disordered" evidence="1">
    <location>
        <begin position="947"/>
        <end position="1013"/>
    </location>
</feature>
<protein>
    <submittedName>
        <fullName evidence="6">Putative helicase senataxin</fullName>
    </submittedName>
</protein>
<evidence type="ECO:0000313" key="7">
    <source>
        <dbReference type="Proteomes" id="UP000499080"/>
    </source>
</evidence>
<feature type="domain" description="DNA2/NAM7 helicase helicase" evidence="3">
    <location>
        <begin position="1464"/>
        <end position="1702"/>
    </location>
</feature>
<dbReference type="GO" id="GO:0006369">
    <property type="term" value="P:termination of RNA polymerase II transcription"/>
    <property type="evidence" value="ECO:0007669"/>
    <property type="project" value="TreeGrafter"/>
</dbReference>
<dbReference type="InterPro" id="IPR047187">
    <property type="entry name" value="SF1_C_Upf1"/>
</dbReference>
<feature type="compositionally biased region" description="Polar residues" evidence="1">
    <location>
        <begin position="819"/>
        <end position="832"/>
    </location>
</feature>
<dbReference type="GO" id="GO:0016604">
    <property type="term" value="C:nuclear body"/>
    <property type="evidence" value="ECO:0007669"/>
    <property type="project" value="TreeGrafter"/>
</dbReference>
<sequence>MEYFLRQIEAGNPDPLIIKLKSDDVIVGSDMYPALAKYPRVLPQHAQFVRQFTKWYVKSMQSSEKIHVNGFPLVTHRLKEIQIGDHVAFGSADDQKRFVCCLSAKASCKRPEVEIIDISSDDSPATEIGSIDNDRTIKNEPSGIIIPVTECDQVEDSGERNERLVKSPIIGENVSEYICPPTVKSEHTSDCLPFKRDEPMDWNPATVESEFEYICPPTVKSVQVNDSLCSVNRDPMNKTLPAVRNDYMDNLPLLTESDPKDKSLPATENELDYSCPPTVRNDYVPFIKGEPLDSSFPIIKNESLNNRHFIVKNEHANIYSPVIKSEPMDTNPPVIKSEPKDTNPPVVKSEPMDTTYPFRKTKPVNAVPSVSNELVYNTVPAVKNEPVDSIHENSKFHSTHNFVPSASQSDAVSVNQITASSAKEKNIAAWQFQPISSSSSAINNQDFNEKLASSLSEKANQTLVTTENFIPSSKDISSASSSQNVHVNAVSVESKDYSMNSGYSEIEDVITISDDEAYLDYGSCKTIKQEYLDDDFNINYHENSDFKAAEVHDENDMHLHSLLSGDDSTLSSIIKEHEESAKKMLDDDSSSKIGHEYSSFSGNISQDLHNADMEGESSNSSVSSHEDIIIPFAKKTKSDSSNTGNRKSESGIEMTAPFSKKENRDTTSIKKPYSTFKSSSLKRTLPTEPKPLSHSTRKIRKPEEHKKDSEQIKKKIPKKSKSDSVLSGRKALAKSKNGLALSSQKVLTSSFEDKCAVSKKLRKLSNKKPQPSKESTGKNMQKSSKISNGIVVTEKLEFKIPKVRKSSSSDMNIASSASEKTNLETTHQSKGSTLDKKTPTIARKPDNWASRSGFLITDFSAEKPKPVRKISAVSKTNIKANKLTNSTKMSSSADREINKTGKRTGSELNSLNVINVLKSSKMSSSADREINGPELNSSNVITGLKNSKMSSSADREINKTGKESGPQLNSPNVITGLKNSKMSSSADREINTSADREINKTRKGTGSEPNSLNVFNDIKSLPIQVIVSSNRRKDRKSLNEDRNLSKTAIKINRSISHNQALLGLLNKQFHGDEEVNFESDAMNSSDNTETPVISGNNFLLSKEQNVSKHHFPIGVASTSTKSGGNTQWQQLHKDQGLNFNSDSLHIFDKSKTPVISENNFQLNTDRIVVPKQQLPSSVASTSNYARNDIQRHNTSVFTANHHNEATKLHKNLSDRKNLIIKTVIEWSERWFKEYETMCKPHPNLTDGVLHLPLYFDSLNDYISSFIRLLLLEIWEKVSIQYKPIWTDEKRLTNKFYFIVTSVENKWDVTEYKCEALINHLSFEPKAENLVILFIQDKKTENINPIIGYIKSYKILSNNNNTNPELLSGDKSWIKDANLCQFSVFVKIRNYLSPVFNKIMKGNGLFCLSSYLKLVEASHNLEYSPLCQSILKPESSTFFSNYPDVPSTSTFSKAQMSIIQGISSEIEKQVSEPKLFLIQGAPGTGKTHIILGLLENLIFSCRSRQKILIVAPSSVAIDEIGSRLIELDERSRSWRSHVGIRFVRVNLYGKTSEKMRPFSLDEMYREYKIKSKMERLGNIERQIQTLIKSNDPSDQEDIKSLIEQREELRNQIQFILSDEKTRSNYYHYLLQASQVILTTVSCCSSPLLQEFCKRNSNLIFSCCIIDEVTQCTELEFLQVISLGINKFILVGDHHGLPAVVLSKTAENFGYGRSAFERFLQYFSRSQQENPVVQLLEQHRMHSDICYFPSYYFYSNQLTTADGIDSRYDHFLAVSGEKMLSPYTAFYIQKYGNQKLCVDSVIKLCIQSVTYKPSVSVGIIVPSRELHDAFTRWITVLRKTNSKYEFVEVGTVENFQGQEKDIVFLCCYYDGDSSSFLSNSRKLNVALTRACKCLVLCIFSTAHRLEQDWVNLIADAKNRHCCYFITLTKEMSLILK</sequence>
<evidence type="ECO:0000259" key="3">
    <source>
        <dbReference type="Pfam" id="PF13086"/>
    </source>
</evidence>
<dbReference type="InterPro" id="IPR000253">
    <property type="entry name" value="FHA_dom"/>
</dbReference>
<dbReference type="CDD" id="cd00060">
    <property type="entry name" value="FHA"/>
    <property type="match status" value="1"/>
</dbReference>
<feature type="compositionally biased region" description="Basic residues" evidence="1">
    <location>
        <begin position="757"/>
        <end position="766"/>
    </location>
</feature>
<dbReference type="Pfam" id="PF13087">
    <property type="entry name" value="AAA_12"/>
    <property type="match status" value="1"/>
</dbReference>
<evidence type="ECO:0000313" key="5">
    <source>
        <dbReference type="EMBL" id="GBO09811.1"/>
    </source>
</evidence>
<evidence type="ECO:0000313" key="6">
    <source>
        <dbReference type="EMBL" id="GBO09813.1"/>
    </source>
</evidence>
<evidence type="ECO:0000256" key="1">
    <source>
        <dbReference type="SAM" id="MobiDB-lite"/>
    </source>
</evidence>
<keyword evidence="6" id="KW-0378">Hydrolase</keyword>
<dbReference type="GO" id="GO:0001147">
    <property type="term" value="F:transcription termination site sequence-specific DNA binding"/>
    <property type="evidence" value="ECO:0007669"/>
    <property type="project" value="TreeGrafter"/>
</dbReference>
<comment type="caution">
    <text evidence="6">The sequence shown here is derived from an EMBL/GenBank/DDBJ whole genome shotgun (WGS) entry which is preliminary data.</text>
</comment>
<dbReference type="PANTHER" id="PTHR10887">
    <property type="entry name" value="DNA2/NAM7 HELICASE FAMILY"/>
    <property type="match status" value="1"/>
</dbReference>
<reference evidence="6 7" key="1">
    <citation type="journal article" date="2019" name="Sci. Rep.">
        <title>Orb-weaving spider Araneus ventricosus genome elucidates the spidroin gene catalogue.</title>
        <authorList>
            <person name="Kono N."/>
            <person name="Nakamura H."/>
            <person name="Ohtoshi R."/>
            <person name="Moran D.A.P."/>
            <person name="Shinohara A."/>
            <person name="Yoshida Y."/>
            <person name="Fujiwara M."/>
            <person name="Mori M."/>
            <person name="Tomita M."/>
            <person name="Arakawa K."/>
        </authorList>
    </citation>
    <scope>NUCLEOTIDE SEQUENCE [LARGE SCALE GENOMIC DNA]</scope>
</reference>
<feature type="region of interest" description="Disordered" evidence="1">
    <location>
        <begin position="604"/>
        <end position="787"/>
    </location>
</feature>
<evidence type="ECO:0000259" key="4">
    <source>
        <dbReference type="Pfam" id="PF13087"/>
    </source>
</evidence>
<feature type="compositionally biased region" description="Polar residues" evidence="1">
    <location>
        <begin position="966"/>
        <end position="985"/>
    </location>
</feature>
<gene>
    <name evidence="6" type="primary">SETX_4</name>
    <name evidence="5" type="synonym">SETX_1</name>
    <name evidence="5" type="ORF">AVEN_195335_1</name>
    <name evidence="6" type="ORF">AVEN_46060_1</name>
</gene>
<feature type="compositionally biased region" description="Low complexity" evidence="1">
    <location>
        <begin position="806"/>
        <end position="818"/>
    </location>
</feature>
<feature type="region of interest" description="Disordered" evidence="1">
    <location>
        <begin position="805"/>
        <end position="846"/>
    </location>
</feature>
<dbReference type="SUPFAM" id="SSF49879">
    <property type="entry name" value="SMAD/FHA domain"/>
    <property type="match status" value="1"/>
</dbReference>
<keyword evidence="6" id="KW-0067">ATP-binding</keyword>
<dbReference type="InterPro" id="IPR008984">
    <property type="entry name" value="SMAD_FHA_dom_sf"/>
</dbReference>
<dbReference type="Pfam" id="PF00498">
    <property type="entry name" value="FHA"/>
    <property type="match status" value="1"/>
</dbReference>
<dbReference type="CDD" id="cd18808">
    <property type="entry name" value="SF1_C_Upf1"/>
    <property type="match status" value="1"/>
</dbReference>
<dbReference type="InterPro" id="IPR045055">
    <property type="entry name" value="DNA2/NAM7-like"/>
</dbReference>
<dbReference type="EMBL" id="BGPR01035131">
    <property type="protein sequence ID" value="GBO09811.1"/>
    <property type="molecule type" value="Genomic_DNA"/>
</dbReference>
<dbReference type="SUPFAM" id="SSF52540">
    <property type="entry name" value="P-loop containing nucleoside triphosphate hydrolases"/>
    <property type="match status" value="1"/>
</dbReference>
<keyword evidence="6" id="KW-0547">Nucleotide-binding</keyword>
<proteinExistence type="predicted"/>
<organism evidence="6 7">
    <name type="scientific">Araneus ventricosus</name>
    <name type="common">Orbweaver spider</name>
    <name type="synonym">Epeira ventricosa</name>
    <dbReference type="NCBI Taxonomy" id="182803"/>
    <lineage>
        <taxon>Eukaryota</taxon>
        <taxon>Metazoa</taxon>
        <taxon>Ecdysozoa</taxon>
        <taxon>Arthropoda</taxon>
        <taxon>Chelicerata</taxon>
        <taxon>Arachnida</taxon>
        <taxon>Araneae</taxon>
        <taxon>Araneomorphae</taxon>
        <taxon>Entelegynae</taxon>
        <taxon>Araneoidea</taxon>
        <taxon>Araneidae</taxon>
        <taxon>Araneus</taxon>
    </lineage>
</organism>
<feature type="domain" description="DNA2/NAM7 helicase-like C-terminal" evidence="4">
    <location>
        <begin position="1709"/>
        <end position="1894"/>
    </location>
</feature>
<feature type="compositionally biased region" description="Basic and acidic residues" evidence="1">
    <location>
        <begin position="701"/>
        <end position="713"/>
    </location>
</feature>
<accession>A0A4Y2UBC1</accession>
<feature type="region of interest" description="Disordered" evidence="1">
    <location>
        <begin position="323"/>
        <end position="360"/>
    </location>
</feature>
<evidence type="ECO:0000259" key="2">
    <source>
        <dbReference type="Pfam" id="PF00498"/>
    </source>
</evidence>
<name>A0A4Y2UBC1_ARAVE</name>
<dbReference type="OrthoDB" id="6436436at2759"/>
<dbReference type="PANTHER" id="PTHR10887:SF495">
    <property type="entry name" value="HELICASE SENATAXIN ISOFORM X1-RELATED"/>
    <property type="match status" value="1"/>
</dbReference>
<dbReference type="GO" id="GO:0004386">
    <property type="term" value="F:helicase activity"/>
    <property type="evidence" value="ECO:0007669"/>
    <property type="project" value="UniProtKB-KW"/>
</dbReference>
<dbReference type="InterPro" id="IPR027417">
    <property type="entry name" value="P-loop_NTPase"/>
</dbReference>
<keyword evidence="6" id="KW-0347">Helicase</keyword>
<dbReference type="InterPro" id="IPR041677">
    <property type="entry name" value="DNA2/NAM7_AAA_11"/>
</dbReference>
<dbReference type="InterPro" id="IPR041679">
    <property type="entry name" value="DNA2/NAM7-like_C"/>
</dbReference>